<dbReference type="PANTHER" id="PTHR11736">
    <property type="entry name" value="MELANOMA-ASSOCIATED ANTIGEN MAGE ANTIGEN"/>
    <property type="match status" value="1"/>
</dbReference>
<dbReference type="InterPro" id="IPR041898">
    <property type="entry name" value="MAGE_WH1"/>
</dbReference>
<dbReference type="Proteomes" id="UP001329825">
    <property type="component" value="Chromosome 8"/>
</dbReference>
<dbReference type="Pfam" id="PF01454">
    <property type="entry name" value="MAGE"/>
    <property type="match status" value="1"/>
</dbReference>
<evidence type="ECO:0000313" key="3">
    <source>
        <dbReference type="EMBL" id="WRT69237.1"/>
    </source>
</evidence>
<dbReference type="InterPro" id="IPR041899">
    <property type="entry name" value="MAGE_WH2"/>
</dbReference>
<protein>
    <recommendedName>
        <fullName evidence="2">MAGE domain-containing protein</fullName>
    </recommendedName>
</protein>
<dbReference type="InterPro" id="IPR037445">
    <property type="entry name" value="MAGE"/>
</dbReference>
<feature type="region of interest" description="Disordered" evidence="1">
    <location>
        <begin position="1"/>
        <end position="65"/>
    </location>
</feature>
<gene>
    <name evidence="3" type="ORF">IL334_006221</name>
</gene>
<feature type="region of interest" description="Disordered" evidence="1">
    <location>
        <begin position="134"/>
        <end position="191"/>
    </location>
</feature>
<dbReference type="Gene3D" id="1.10.10.1200">
    <property type="entry name" value="MAGE homology domain, winged helix WH1 motif"/>
    <property type="match status" value="1"/>
</dbReference>
<reference evidence="3 4" key="1">
    <citation type="submission" date="2024-01" db="EMBL/GenBank/DDBJ databases">
        <title>Comparative genomics of Cryptococcus and Kwoniella reveals pathogenesis evolution and contrasting modes of karyotype evolution via chromosome fusion or intercentromeric recombination.</title>
        <authorList>
            <person name="Coelho M.A."/>
            <person name="David-Palma M."/>
            <person name="Shea T."/>
            <person name="Bowers K."/>
            <person name="McGinley-Smith S."/>
            <person name="Mohammad A.W."/>
            <person name="Gnirke A."/>
            <person name="Yurkov A.M."/>
            <person name="Nowrousian M."/>
            <person name="Sun S."/>
            <person name="Cuomo C.A."/>
            <person name="Heitman J."/>
        </authorList>
    </citation>
    <scope>NUCLEOTIDE SEQUENCE [LARGE SCALE GENOMIC DNA]</scope>
    <source>
        <strain evidence="3">CBS 11374</strain>
    </source>
</reference>
<organism evidence="3 4">
    <name type="scientific">Kwoniella shivajii</name>
    <dbReference type="NCBI Taxonomy" id="564305"/>
    <lineage>
        <taxon>Eukaryota</taxon>
        <taxon>Fungi</taxon>
        <taxon>Dikarya</taxon>
        <taxon>Basidiomycota</taxon>
        <taxon>Agaricomycotina</taxon>
        <taxon>Tremellomycetes</taxon>
        <taxon>Tremellales</taxon>
        <taxon>Cryptococcaceae</taxon>
        <taxon>Kwoniella</taxon>
    </lineage>
</organism>
<dbReference type="EMBL" id="CP141888">
    <property type="protein sequence ID" value="WRT69237.1"/>
    <property type="molecule type" value="Genomic_DNA"/>
</dbReference>
<accession>A0ABZ1D9A7</accession>
<proteinExistence type="predicted"/>
<sequence>MPPKRPNTYASQGPSQRRRNQASPSSDDDSEDGEYDGHVAGGQATQNGGGGGGGGGGVTQGSSGGLKDTEIKAKAGQLARYALFQEYKKNIIRRADIVKNVIPNNSRAYNFIFAEAQKILKETVGCEMVEIRSRNKGAAPVDGTGTTQAAVSAGGRKGKGRARQNGDDDEDDEDEETPTATQRTKNTNTKAYILRSTLSPQLLAAMSNPSPLPLGAESDENAGEDSGALIQWEKGDGTSSGHIALFGLRTVILAIVMTMGRVISDDALHAYLRRLNLKRETILPYTSSDSKEPPLTLDRYLDLLARQNYLEKIKLPGHASTEGGETYDWKWGQREVEFSEKDAVHFIEQVILGDEDDSSSEEDEEGDRRRRRGNRVKVDKVARRKKLHDDIIKAAGGEILGL</sequence>
<feature type="compositionally biased region" description="Gly residues" evidence="1">
    <location>
        <begin position="47"/>
        <end position="64"/>
    </location>
</feature>
<dbReference type="InterPro" id="IPR002190">
    <property type="entry name" value="MHD_dom"/>
</dbReference>
<keyword evidence="4" id="KW-1185">Reference proteome</keyword>
<feature type="compositionally biased region" description="Acidic residues" evidence="1">
    <location>
        <begin position="355"/>
        <end position="365"/>
    </location>
</feature>
<dbReference type="Gene3D" id="1.10.10.1210">
    <property type="entry name" value="MAGE homology domain, winged helix WH2 motif"/>
    <property type="match status" value="1"/>
</dbReference>
<feature type="compositionally biased region" description="Polar residues" evidence="1">
    <location>
        <begin position="178"/>
        <end position="191"/>
    </location>
</feature>
<feature type="region of interest" description="Disordered" evidence="1">
    <location>
        <begin position="355"/>
        <end position="375"/>
    </location>
</feature>
<dbReference type="SMART" id="SM01373">
    <property type="entry name" value="MAGE"/>
    <property type="match status" value="1"/>
</dbReference>
<evidence type="ECO:0000313" key="4">
    <source>
        <dbReference type="Proteomes" id="UP001329825"/>
    </source>
</evidence>
<evidence type="ECO:0000256" key="1">
    <source>
        <dbReference type="SAM" id="MobiDB-lite"/>
    </source>
</evidence>
<feature type="compositionally biased region" description="Acidic residues" evidence="1">
    <location>
        <begin position="167"/>
        <end position="177"/>
    </location>
</feature>
<dbReference type="GeneID" id="87958351"/>
<name>A0ABZ1D9A7_9TREE</name>
<dbReference type="PANTHER" id="PTHR11736:SF14">
    <property type="entry name" value="NSE3 HOMOLOG, SMC5-SMC6 COMPLEX COMPONENT"/>
    <property type="match status" value="1"/>
</dbReference>
<feature type="region of interest" description="Disordered" evidence="1">
    <location>
        <begin position="204"/>
        <end position="223"/>
    </location>
</feature>
<dbReference type="RefSeq" id="XP_062793976.1">
    <property type="nucleotide sequence ID" value="XM_062937925.1"/>
</dbReference>
<evidence type="ECO:0000259" key="2">
    <source>
        <dbReference type="SMART" id="SM01373"/>
    </source>
</evidence>
<feature type="domain" description="MAGE" evidence="2">
    <location>
        <begin position="78"/>
        <end position="343"/>
    </location>
</feature>